<organism evidence="7 8">
    <name type="scientific">Tenuifilum thalassicum</name>
    <dbReference type="NCBI Taxonomy" id="2590900"/>
    <lineage>
        <taxon>Bacteria</taxon>
        <taxon>Pseudomonadati</taxon>
        <taxon>Bacteroidota</taxon>
        <taxon>Bacteroidia</taxon>
        <taxon>Bacteroidales</taxon>
        <taxon>Tenuifilaceae</taxon>
        <taxon>Tenuifilum</taxon>
    </lineage>
</organism>
<proteinExistence type="predicted"/>
<feature type="transmembrane region" description="Helical" evidence="6">
    <location>
        <begin position="192"/>
        <end position="218"/>
    </location>
</feature>
<feature type="transmembrane region" description="Helical" evidence="6">
    <location>
        <begin position="262"/>
        <end position="284"/>
    </location>
</feature>
<evidence type="ECO:0000256" key="4">
    <source>
        <dbReference type="ARBA" id="ARBA00022989"/>
    </source>
</evidence>
<feature type="transmembrane region" description="Helical" evidence="6">
    <location>
        <begin position="230"/>
        <end position="250"/>
    </location>
</feature>
<feature type="transmembrane region" description="Helical" evidence="6">
    <location>
        <begin position="45"/>
        <end position="70"/>
    </location>
</feature>
<feature type="transmembrane region" description="Helical" evidence="6">
    <location>
        <begin position="150"/>
        <end position="172"/>
    </location>
</feature>
<accession>A0A7D4CHR2</accession>
<keyword evidence="8" id="KW-1185">Reference proteome</keyword>
<keyword evidence="4 6" id="KW-1133">Transmembrane helix</keyword>
<dbReference type="PANTHER" id="PTHR30213">
    <property type="entry name" value="INNER MEMBRANE PROTEIN YHJD"/>
    <property type="match status" value="1"/>
</dbReference>
<evidence type="ECO:0000256" key="3">
    <source>
        <dbReference type="ARBA" id="ARBA00022692"/>
    </source>
</evidence>
<dbReference type="KEGG" id="ttz:FHG85_10990"/>
<sequence>MRERLLMLRDGLRTFTVPSLHGVPLVDVIRYFFRGIINGAITTRASAVAFSFFLATVPLLIFVFTLIPYLPFDNLQESLLLLAKKVMPAYAYQTVESTLIEVVTRKSSGLLSFGFLAAIFFSHNGVSALIDAFNATYHSIETRSFLAQHLIALLLTFLLPFMVVIGVALLFFSEYVLNLLVSWGVIQSQTLLVLAMVLKWLLALMVFFFGISLIYYLAPSRKDKFRFFSPGAVLATALIIITSFAFSYYVNHFGQYNKFYGSLGGLIVFQLWLYFNAFGLILGFDLNASIKSAINGKLKSIDIQMDKDN</sequence>
<keyword evidence="5 6" id="KW-0472">Membrane</keyword>
<evidence type="ECO:0000313" key="7">
    <source>
        <dbReference type="EMBL" id="QKG80766.1"/>
    </source>
</evidence>
<dbReference type="GO" id="GO:0005886">
    <property type="term" value="C:plasma membrane"/>
    <property type="evidence" value="ECO:0007669"/>
    <property type="project" value="UniProtKB-SubCell"/>
</dbReference>
<evidence type="ECO:0000256" key="1">
    <source>
        <dbReference type="ARBA" id="ARBA00004651"/>
    </source>
</evidence>
<evidence type="ECO:0000256" key="6">
    <source>
        <dbReference type="SAM" id="Phobius"/>
    </source>
</evidence>
<keyword evidence="2" id="KW-1003">Cell membrane</keyword>
<comment type="subcellular location">
    <subcellularLocation>
        <location evidence="1">Cell membrane</location>
        <topology evidence="1">Multi-pass membrane protein</topology>
    </subcellularLocation>
</comment>
<keyword evidence="3 6" id="KW-0812">Transmembrane</keyword>
<name>A0A7D4CHR2_9BACT</name>
<evidence type="ECO:0000313" key="8">
    <source>
        <dbReference type="Proteomes" id="UP000500961"/>
    </source>
</evidence>
<evidence type="ECO:0000256" key="5">
    <source>
        <dbReference type="ARBA" id="ARBA00023136"/>
    </source>
</evidence>
<dbReference type="Pfam" id="PF03631">
    <property type="entry name" value="Virul_fac_BrkB"/>
    <property type="match status" value="1"/>
</dbReference>
<gene>
    <name evidence="7" type="ORF">FHG85_10990</name>
</gene>
<feature type="transmembrane region" description="Helical" evidence="6">
    <location>
        <begin position="110"/>
        <end position="130"/>
    </location>
</feature>
<dbReference type="InterPro" id="IPR017039">
    <property type="entry name" value="Virul_fac_BrkB"/>
</dbReference>
<reference evidence="7 8" key="1">
    <citation type="submission" date="2019-07" db="EMBL/GenBank/DDBJ databases">
        <title>Thalassofilum flectens gen. nov., sp. nov., a novel moderate thermophilic anaerobe from a shallow sea hot spring in Kunashir Island (Russia), representing a new family in the order Bacteroidales, and proposal of Thalassofilacea fam. nov.</title>
        <authorList>
            <person name="Kochetkova T.V."/>
            <person name="Podosokorskaya O.A."/>
            <person name="Novikov A."/>
            <person name="Elcheninov A.G."/>
            <person name="Toshchakov S.V."/>
            <person name="Kublanov I.V."/>
        </authorList>
    </citation>
    <scope>NUCLEOTIDE SEQUENCE [LARGE SCALE GENOMIC DNA]</scope>
    <source>
        <strain evidence="7 8">38-H</strain>
    </source>
</reference>
<dbReference type="EMBL" id="CP041345">
    <property type="protein sequence ID" value="QKG80766.1"/>
    <property type="molecule type" value="Genomic_DNA"/>
</dbReference>
<protein>
    <submittedName>
        <fullName evidence="7">YihY/virulence factor BrkB family protein</fullName>
    </submittedName>
</protein>
<evidence type="ECO:0000256" key="2">
    <source>
        <dbReference type="ARBA" id="ARBA00022475"/>
    </source>
</evidence>
<dbReference type="AlphaFoldDB" id="A0A7D4CHR2"/>
<dbReference type="Proteomes" id="UP000500961">
    <property type="component" value="Chromosome"/>
</dbReference>
<dbReference type="RefSeq" id="WP_173075844.1">
    <property type="nucleotide sequence ID" value="NZ_CP041345.1"/>
</dbReference>
<dbReference type="NCBIfam" id="TIGR00765">
    <property type="entry name" value="yihY_not_rbn"/>
    <property type="match status" value="1"/>
</dbReference>
<dbReference type="PIRSF" id="PIRSF035875">
    <property type="entry name" value="RNase_BN"/>
    <property type="match status" value="1"/>
</dbReference>
<dbReference type="PANTHER" id="PTHR30213:SF0">
    <property type="entry name" value="UPF0761 MEMBRANE PROTEIN YIHY"/>
    <property type="match status" value="1"/>
</dbReference>